<feature type="domain" description="Beta-lactamase-related" evidence="1">
    <location>
        <begin position="37"/>
        <end position="354"/>
    </location>
</feature>
<dbReference type="InterPro" id="IPR001466">
    <property type="entry name" value="Beta-lactam-related"/>
</dbReference>
<organism evidence="2 3">
    <name type="scientific">Saltatorellus ferox</name>
    <dbReference type="NCBI Taxonomy" id="2528018"/>
    <lineage>
        <taxon>Bacteria</taxon>
        <taxon>Pseudomonadati</taxon>
        <taxon>Planctomycetota</taxon>
        <taxon>Planctomycetia</taxon>
        <taxon>Planctomycetia incertae sedis</taxon>
        <taxon>Saltatorellus</taxon>
    </lineage>
</organism>
<evidence type="ECO:0000313" key="2">
    <source>
        <dbReference type="EMBL" id="QDV07223.1"/>
    </source>
</evidence>
<dbReference type="Gene3D" id="3.40.710.10">
    <property type="entry name" value="DD-peptidase/beta-lactamase superfamily"/>
    <property type="match status" value="1"/>
</dbReference>
<dbReference type="Pfam" id="PF00144">
    <property type="entry name" value="Beta-lactamase"/>
    <property type="match status" value="1"/>
</dbReference>
<protein>
    <submittedName>
        <fullName evidence="2">Penicillin-binding protein 4</fullName>
    </submittedName>
</protein>
<name>A0A518ET19_9BACT</name>
<dbReference type="SUPFAM" id="SSF56601">
    <property type="entry name" value="beta-lactamase/transpeptidase-like"/>
    <property type="match status" value="1"/>
</dbReference>
<sequence length="368" mass="40802">MTAPFPTKIKTTVQRVLHSVTALLLMSSCATHPAEHVDRLFEAYAGDAVPGAAVRVIRDGEVLLSRCYGMADLEAREPVTSSSNFRLASISKQFTAMSILMLIEQDRLALDTTLPQIFGDFPAYGASITIEHLLQHRSGLLDYEPLVPEDEVRLAIDGPHDQVHDAEILELMKQQEGGYFTPGSEYRYSNTGYAVLAMIVEKLSGGSFADFLKTRIFEPTGMEHTVAFVNGISTVPERAMGYTVGEGGPEFTDQSRHSAVLGDGGIYSSLEDLTLWDAALYRDELISAATKEQMWTPAPKNYGFGWRIDRYRGHVRQHHSGSTCGFRNYLQRFPEERLTVIVLTNRAEPDVDHLGEQVADLFLAGPTR</sequence>
<dbReference type="Proteomes" id="UP000320390">
    <property type="component" value="Chromosome"/>
</dbReference>
<evidence type="ECO:0000259" key="1">
    <source>
        <dbReference type="Pfam" id="PF00144"/>
    </source>
</evidence>
<dbReference type="InterPro" id="IPR050491">
    <property type="entry name" value="AmpC-like"/>
</dbReference>
<accession>A0A518ET19</accession>
<proteinExistence type="predicted"/>
<reference evidence="2 3" key="1">
    <citation type="submission" date="2019-02" db="EMBL/GenBank/DDBJ databases">
        <title>Deep-cultivation of Planctomycetes and their phenomic and genomic characterization uncovers novel biology.</title>
        <authorList>
            <person name="Wiegand S."/>
            <person name="Jogler M."/>
            <person name="Boedeker C."/>
            <person name="Pinto D."/>
            <person name="Vollmers J."/>
            <person name="Rivas-Marin E."/>
            <person name="Kohn T."/>
            <person name="Peeters S.H."/>
            <person name="Heuer A."/>
            <person name="Rast P."/>
            <person name="Oberbeckmann S."/>
            <person name="Bunk B."/>
            <person name="Jeske O."/>
            <person name="Meyerdierks A."/>
            <person name="Storesund J.E."/>
            <person name="Kallscheuer N."/>
            <person name="Luecker S."/>
            <person name="Lage O.M."/>
            <person name="Pohl T."/>
            <person name="Merkel B.J."/>
            <person name="Hornburger P."/>
            <person name="Mueller R.-W."/>
            <person name="Bruemmer F."/>
            <person name="Labrenz M."/>
            <person name="Spormann A.M."/>
            <person name="Op den Camp H."/>
            <person name="Overmann J."/>
            <person name="Amann R."/>
            <person name="Jetten M.S.M."/>
            <person name="Mascher T."/>
            <person name="Medema M.H."/>
            <person name="Devos D.P."/>
            <person name="Kaster A.-K."/>
            <person name="Ovreas L."/>
            <person name="Rohde M."/>
            <person name="Galperin M.Y."/>
            <person name="Jogler C."/>
        </authorList>
    </citation>
    <scope>NUCLEOTIDE SEQUENCE [LARGE SCALE GENOMIC DNA]</scope>
    <source>
        <strain evidence="2 3">Poly30</strain>
    </source>
</reference>
<dbReference type="AlphaFoldDB" id="A0A518ET19"/>
<dbReference type="PANTHER" id="PTHR46825">
    <property type="entry name" value="D-ALANYL-D-ALANINE-CARBOXYPEPTIDASE/ENDOPEPTIDASE AMPH"/>
    <property type="match status" value="1"/>
</dbReference>
<dbReference type="PANTHER" id="PTHR46825:SF9">
    <property type="entry name" value="BETA-LACTAMASE-RELATED DOMAIN-CONTAINING PROTEIN"/>
    <property type="match status" value="1"/>
</dbReference>
<gene>
    <name evidence="2" type="primary">pbpE_5</name>
    <name evidence="2" type="ORF">Poly30_27420</name>
</gene>
<evidence type="ECO:0000313" key="3">
    <source>
        <dbReference type="Proteomes" id="UP000320390"/>
    </source>
</evidence>
<dbReference type="EMBL" id="CP036434">
    <property type="protein sequence ID" value="QDV07223.1"/>
    <property type="molecule type" value="Genomic_DNA"/>
</dbReference>
<keyword evidence="3" id="KW-1185">Reference proteome</keyword>
<dbReference type="InterPro" id="IPR012338">
    <property type="entry name" value="Beta-lactam/transpept-like"/>
</dbReference>